<evidence type="ECO:0000313" key="2">
    <source>
        <dbReference type="EnsemblPlants" id="KEH39095"/>
    </source>
</evidence>
<reference evidence="1 3" key="1">
    <citation type="journal article" date="2011" name="Nature">
        <title>The Medicago genome provides insight into the evolution of rhizobial symbioses.</title>
        <authorList>
            <person name="Young N.D."/>
            <person name="Debelle F."/>
            <person name="Oldroyd G.E."/>
            <person name="Geurts R."/>
            <person name="Cannon S.B."/>
            <person name="Udvardi M.K."/>
            <person name="Benedito V.A."/>
            <person name="Mayer K.F."/>
            <person name="Gouzy J."/>
            <person name="Schoof H."/>
            <person name="Van de Peer Y."/>
            <person name="Proost S."/>
            <person name="Cook D.R."/>
            <person name="Meyers B.C."/>
            <person name="Spannagl M."/>
            <person name="Cheung F."/>
            <person name="De Mita S."/>
            <person name="Krishnakumar V."/>
            <person name="Gundlach H."/>
            <person name="Zhou S."/>
            <person name="Mudge J."/>
            <person name="Bharti A.K."/>
            <person name="Murray J.D."/>
            <person name="Naoumkina M.A."/>
            <person name="Rosen B."/>
            <person name="Silverstein K.A."/>
            <person name="Tang H."/>
            <person name="Rombauts S."/>
            <person name="Zhao P.X."/>
            <person name="Zhou P."/>
            <person name="Barbe V."/>
            <person name="Bardou P."/>
            <person name="Bechner M."/>
            <person name="Bellec A."/>
            <person name="Berger A."/>
            <person name="Berges H."/>
            <person name="Bidwell S."/>
            <person name="Bisseling T."/>
            <person name="Choisne N."/>
            <person name="Couloux A."/>
            <person name="Denny R."/>
            <person name="Deshpande S."/>
            <person name="Dai X."/>
            <person name="Doyle J.J."/>
            <person name="Dudez A.M."/>
            <person name="Farmer A.D."/>
            <person name="Fouteau S."/>
            <person name="Franken C."/>
            <person name="Gibelin C."/>
            <person name="Gish J."/>
            <person name="Goldstein S."/>
            <person name="Gonzalez A.J."/>
            <person name="Green P.J."/>
            <person name="Hallab A."/>
            <person name="Hartog M."/>
            <person name="Hua A."/>
            <person name="Humphray S.J."/>
            <person name="Jeong D.H."/>
            <person name="Jing Y."/>
            <person name="Jocker A."/>
            <person name="Kenton S.M."/>
            <person name="Kim D.J."/>
            <person name="Klee K."/>
            <person name="Lai H."/>
            <person name="Lang C."/>
            <person name="Lin S."/>
            <person name="Macmil S.L."/>
            <person name="Magdelenat G."/>
            <person name="Matthews L."/>
            <person name="McCorrison J."/>
            <person name="Monaghan E.L."/>
            <person name="Mun J.H."/>
            <person name="Najar F.Z."/>
            <person name="Nicholson C."/>
            <person name="Noirot C."/>
            <person name="O'Bleness M."/>
            <person name="Paule C.R."/>
            <person name="Poulain J."/>
            <person name="Prion F."/>
            <person name="Qin B."/>
            <person name="Qu C."/>
            <person name="Retzel E.F."/>
            <person name="Riddle C."/>
            <person name="Sallet E."/>
            <person name="Samain S."/>
            <person name="Samson N."/>
            <person name="Sanders I."/>
            <person name="Saurat O."/>
            <person name="Scarpelli C."/>
            <person name="Schiex T."/>
            <person name="Segurens B."/>
            <person name="Severin A.J."/>
            <person name="Sherrier D.J."/>
            <person name="Shi R."/>
            <person name="Sims S."/>
            <person name="Singer S.R."/>
            <person name="Sinharoy S."/>
            <person name="Sterck L."/>
            <person name="Viollet A."/>
            <person name="Wang B.B."/>
            <person name="Wang K."/>
            <person name="Wang M."/>
            <person name="Wang X."/>
            <person name="Warfsmann J."/>
            <person name="Weissenbach J."/>
            <person name="White D.D."/>
            <person name="White J.D."/>
            <person name="Wiley G.B."/>
            <person name="Wincker P."/>
            <person name="Xing Y."/>
            <person name="Yang L."/>
            <person name="Yao Z."/>
            <person name="Ying F."/>
            <person name="Zhai J."/>
            <person name="Zhou L."/>
            <person name="Zuber A."/>
            <person name="Denarie J."/>
            <person name="Dixon R.A."/>
            <person name="May G.D."/>
            <person name="Schwartz D.C."/>
            <person name="Rogers J."/>
            <person name="Quetier F."/>
            <person name="Town C.D."/>
            <person name="Roe B.A."/>
        </authorList>
    </citation>
    <scope>NUCLEOTIDE SEQUENCE [LARGE SCALE GENOMIC DNA]</scope>
    <source>
        <strain evidence="1">A17</strain>
        <strain evidence="2 3">cv. Jemalong A17</strain>
    </source>
</reference>
<dbReference type="EMBL" id="CM001218">
    <property type="protein sequence ID" value="KEH39095.1"/>
    <property type="molecule type" value="Genomic_DNA"/>
</dbReference>
<accession>A0A072VLQ5</accession>
<organism evidence="1 3">
    <name type="scientific">Medicago truncatula</name>
    <name type="common">Barrel medic</name>
    <name type="synonym">Medicago tribuloides</name>
    <dbReference type="NCBI Taxonomy" id="3880"/>
    <lineage>
        <taxon>Eukaryota</taxon>
        <taxon>Viridiplantae</taxon>
        <taxon>Streptophyta</taxon>
        <taxon>Embryophyta</taxon>
        <taxon>Tracheophyta</taxon>
        <taxon>Spermatophyta</taxon>
        <taxon>Magnoliopsida</taxon>
        <taxon>eudicotyledons</taxon>
        <taxon>Gunneridae</taxon>
        <taxon>Pentapetalae</taxon>
        <taxon>rosids</taxon>
        <taxon>fabids</taxon>
        <taxon>Fabales</taxon>
        <taxon>Fabaceae</taxon>
        <taxon>Papilionoideae</taxon>
        <taxon>50 kb inversion clade</taxon>
        <taxon>NPAAA clade</taxon>
        <taxon>Hologalegina</taxon>
        <taxon>IRL clade</taxon>
        <taxon>Trifolieae</taxon>
        <taxon>Medicago</taxon>
    </lineage>
</organism>
<evidence type="ECO:0000313" key="3">
    <source>
        <dbReference type="Proteomes" id="UP000002051"/>
    </source>
</evidence>
<gene>
    <name evidence="1" type="ordered locus">MTR_2g090175</name>
</gene>
<name>A0A072VLQ5_MEDTR</name>
<sequence length="81" mass="9438">MKVLLFSTPQTHKALMGSIKSLLVRKRKCSTSGIGNWWARPGSPRKHVKTVESCCTTRWRIKCLNINQEQDFQMKRQRSYA</sequence>
<protein>
    <submittedName>
        <fullName evidence="1 2">Uncharacterized protein</fullName>
    </submittedName>
</protein>
<keyword evidence="3" id="KW-1185">Reference proteome</keyword>
<evidence type="ECO:0000313" key="1">
    <source>
        <dbReference type="EMBL" id="KEH39095.1"/>
    </source>
</evidence>
<dbReference type="EnsemblPlants" id="KEH39095">
    <property type="protein sequence ID" value="KEH39095"/>
    <property type="gene ID" value="MTR_2g090175"/>
</dbReference>
<dbReference type="Proteomes" id="UP000002051">
    <property type="component" value="Chromosome 2"/>
</dbReference>
<dbReference type="AlphaFoldDB" id="A0A072VLQ5"/>
<reference evidence="2" key="3">
    <citation type="submission" date="2015-04" db="UniProtKB">
        <authorList>
            <consortium name="EnsemblPlants"/>
        </authorList>
    </citation>
    <scope>IDENTIFICATION</scope>
    <source>
        <strain evidence="2">cv. Jemalong A17</strain>
    </source>
</reference>
<dbReference type="HOGENOM" id="CLU_2577427_0_0_1"/>
<reference evidence="1 3" key="2">
    <citation type="journal article" date="2014" name="BMC Genomics">
        <title>An improved genome release (version Mt4.0) for the model legume Medicago truncatula.</title>
        <authorList>
            <person name="Tang H."/>
            <person name="Krishnakumar V."/>
            <person name="Bidwell S."/>
            <person name="Rosen B."/>
            <person name="Chan A."/>
            <person name="Zhou S."/>
            <person name="Gentzbittel L."/>
            <person name="Childs K.L."/>
            <person name="Yandell M."/>
            <person name="Gundlach H."/>
            <person name="Mayer K.F."/>
            <person name="Schwartz D.C."/>
            <person name="Town C.D."/>
        </authorList>
    </citation>
    <scope>GENOME REANNOTATION</scope>
    <source>
        <strain evidence="1">A17</strain>
        <strain evidence="2 3">cv. Jemalong A17</strain>
    </source>
</reference>
<proteinExistence type="predicted"/>